<name>X1DJF8_9ZZZZ</name>
<dbReference type="Pfam" id="PF01554">
    <property type="entry name" value="MatE"/>
    <property type="match status" value="1"/>
</dbReference>
<dbReference type="EMBL" id="BARU01001814">
    <property type="protein sequence ID" value="GAH21011.1"/>
    <property type="molecule type" value="Genomic_DNA"/>
</dbReference>
<protein>
    <recommendedName>
        <fullName evidence="4">Polysaccharide biosynthesis protein C-terminal domain-containing protein</fullName>
    </recommendedName>
</protein>
<proteinExistence type="predicted"/>
<dbReference type="GO" id="GO:0005886">
    <property type="term" value="C:plasma membrane"/>
    <property type="evidence" value="ECO:0007669"/>
    <property type="project" value="TreeGrafter"/>
</dbReference>
<evidence type="ECO:0008006" key="4">
    <source>
        <dbReference type="Google" id="ProtNLM"/>
    </source>
</evidence>
<feature type="transmembrane region" description="Helical" evidence="2">
    <location>
        <begin position="18"/>
        <end position="39"/>
    </location>
</feature>
<accession>X1DJF8</accession>
<dbReference type="InterPro" id="IPR002528">
    <property type="entry name" value="MATE_fam"/>
</dbReference>
<comment type="caution">
    <text evidence="3">The sequence shown here is derived from an EMBL/GenBank/DDBJ whole genome shotgun (WGS) entry which is preliminary data.</text>
</comment>
<evidence type="ECO:0000256" key="2">
    <source>
        <dbReference type="SAM" id="Phobius"/>
    </source>
</evidence>
<dbReference type="PANTHER" id="PTHR43298:SF2">
    <property type="entry name" value="FMN_FAD EXPORTER YEEO-RELATED"/>
    <property type="match status" value="1"/>
</dbReference>
<keyword evidence="2" id="KW-0812">Transmembrane</keyword>
<feature type="transmembrane region" description="Helical" evidence="2">
    <location>
        <begin position="51"/>
        <end position="71"/>
    </location>
</feature>
<keyword evidence="1" id="KW-0813">Transport</keyword>
<feature type="transmembrane region" description="Helical" evidence="2">
    <location>
        <begin position="119"/>
        <end position="139"/>
    </location>
</feature>
<keyword evidence="2" id="KW-0472">Membrane</keyword>
<evidence type="ECO:0000256" key="1">
    <source>
        <dbReference type="ARBA" id="ARBA00022448"/>
    </source>
</evidence>
<dbReference type="GO" id="GO:0042910">
    <property type="term" value="F:xenobiotic transmembrane transporter activity"/>
    <property type="evidence" value="ECO:0007669"/>
    <property type="project" value="InterPro"/>
</dbReference>
<dbReference type="PANTHER" id="PTHR43298">
    <property type="entry name" value="MULTIDRUG RESISTANCE PROTEIN NORM-RELATED"/>
    <property type="match status" value="1"/>
</dbReference>
<dbReference type="GO" id="GO:0015297">
    <property type="term" value="F:antiporter activity"/>
    <property type="evidence" value="ECO:0007669"/>
    <property type="project" value="InterPro"/>
</dbReference>
<dbReference type="AlphaFoldDB" id="X1DJF8"/>
<evidence type="ECO:0000313" key="3">
    <source>
        <dbReference type="EMBL" id="GAH21011.1"/>
    </source>
</evidence>
<reference evidence="3" key="1">
    <citation type="journal article" date="2014" name="Front. Microbiol.">
        <title>High frequency of phylogenetically diverse reductive dehalogenase-homologous genes in deep subseafloor sedimentary metagenomes.</title>
        <authorList>
            <person name="Kawai M."/>
            <person name="Futagami T."/>
            <person name="Toyoda A."/>
            <person name="Takaki Y."/>
            <person name="Nishi S."/>
            <person name="Hori S."/>
            <person name="Arai W."/>
            <person name="Tsubouchi T."/>
            <person name="Morono Y."/>
            <person name="Uchiyama I."/>
            <person name="Ito T."/>
            <person name="Fujiyama A."/>
            <person name="Inagaki F."/>
            <person name="Takami H."/>
        </authorList>
    </citation>
    <scope>NUCLEOTIDE SEQUENCE</scope>
    <source>
        <strain evidence="3">Expedition CK06-06</strain>
    </source>
</reference>
<dbReference type="InterPro" id="IPR050222">
    <property type="entry name" value="MATE_MdtK"/>
</dbReference>
<keyword evidence="2" id="KW-1133">Transmembrane helix</keyword>
<gene>
    <name evidence="3" type="ORF">S03H2_04542</name>
</gene>
<sequence>MVGQNLGAAKASRAEKSAWLIATLTMIFAGLSMTVLSFMAKPIISVFNTEVGVVSVGVSMIRIVAIGQVFMSLSRVMESSLGGSGDTISPMVINIIALWFIQLPLAYSFSRIVGWGTNGIWLALSIGYMVAALIMTLRFQQGKWKLKEI</sequence>
<organism evidence="3">
    <name type="scientific">marine sediment metagenome</name>
    <dbReference type="NCBI Taxonomy" id="412755"/>
    <lineage>
        <taxon>unclassified sequences</taxon>
        <taxon>metagenomes</taxon>
        <taxon>ecological metagenomes</taxon>
    </lineage>
</organism>